<dbReference type="InterPro" id="IPR030386">
    <property type="entry name" value="G_GB1_RHD3_dom"/>
</dbReference>
<evidence type="ECO:0000256" key="3">
    <source>
        <dbReference type="ARBA" id="ARBA00022824"/>
    </source>
</evidence>
<dbReference type="GO" id="GO:0005525">
    <property type="term" value="F:GTP binding"/>
    <property type="evidence" value="ECO:0007669"/>
    <property type="project" value="UniProtKB-KW"/>
</dbReference>
<keyword evidence="4" id="KW-0342">GTP-binding</keyword>
<dbReference type="InterPro" id="IPR008803">
    <property type="entry name" value="RHD3/Sey1"/>
</dbReference>
<evidence type="ECO:0000256" key="1">
    <source>
        <dbReference type="ARBA" id="ARBA00022741"/>
    </source>
</evidence>
<dbReference type="AlphaFoldDB" id="A0A3N7FVS2"/>
<proteinExistence type="inferred from homology"/>
<dbReference type="PANTHER" id="PTHR45923:SF20">
    <property type="entry name" value="PROTEIN ROOT HAIR DEFECTIVE 3 HOMOLOG 2"/>
    <property type="match status" value="1"/>
</dbReference>
<evidence type="ECO:0000256" key="5">
    <source>
        <dbReference type="ARBA" id="ARBA00023136"/>
    </source>
</evidence>
<organism evidence="8 9">
    <name type="scientific">Populus trichocarpa</name>
    <name type="common">Western balsam poplar</name>
    <name type="synonym">Populus balsamifera subsp. trichocarpa</name>
    <dbReference type="NCBI Taxonomy" id="3694"/>
    <lineage>
        <taxon>Eukaryota</taxon>
        <taxon>Viridiplantae</taxon>
        <taxon>Streptophyta</taxon>
        <taxon>Embryophyta</taxon>
        <taxon>Tracheophyta</taxon>
        <taxon>Spermatophyta</taxon>
        <taxon>Magnoliopsida</taxon>
        <taxon>eudicotyledons</taxon>
        <taxon>Gunneridae</taxon>
        <taxon>Pentapetalae</taxon>
        <taxon>rosids</taxon>
        <taxon>fabids</taxon>
        <taxon>Malpighiales</taxon>
        <taxon>Salicaceae</taxon>
        <taxon>Saliceae</taxon>
        <taxon>Populus</taxon>
    </lineage>
</organism>
<keyword evidence="3" id="KW-0256">Endoplasmic reticulum</keyword>
<name>A0A3N7FVS2_POPTR</name>
<evidence type="ECO:0000256" key="4">
    <source>
        <dbReference type="ARBA" id="ARBA00023134"/>
    </source>
</evidence>
<dbReference type="GO" id="GO:0016787">
    <property type="term" value="F:hydrolase activity"/>
    <property type="evidence" value="ECO:0007669"/>
    <property type="project" value="UniProtKB-KW"/>
</dbReference>
<feature type="domain" description="GB1/RHD3-type G" evidence="7">
    <location>
        <begin position="1"/>
        <end position="118"/>
    </location>
</feature>
<dbReference type="Proteomes" id="UP000006729">
    <property type="component" value="Chromosome 12"/>
</dbReference>
<comment type="similarity">
    <text evidence="6">Belongs to the TRAFAC class dynamin-like GTPase superfamily. GB1/RHD3 GTPase family.</text>
</comment>
<keyword evidence="9" id="KW-1185">Reference proteome</keyword>
<evidence type="ECO:0000313" key="8">
    <source>
        <dbReference type="EMBL" id="RQO98612.1"/>
    </source>
</evidence>
<keyword evidence="2" id="KW-0378">Hydrolase</keyword>
<dbReference type="PROSITE" id="PS51715">
    <property type="entry name" value="G_GB1_RHD3"/>
    <property type="match status" value="1"/>
</dbReference>
<sequence length="118" mass="13893">MKRLFKPRKKTLLFVIRDHSKTPLEYLKTALLEDIEKIWAAVAEPETLSSAPLREFFNVEITALPSYEYQEENFKEQLCTCLPNNWNSQSLALREGTEQQHIPVLELNYKIKLRVMLL</sequence>
<dbReference type="EMBL" id="CM009301">
    <property type="protein sequence ID" value="RQO98612.1"/>
    <property type="molecule type" value="Genomic_DNA"/>
</dbReference>
<gene>
    <name evidence="8" type="ORF">POPTR_012G116101</name>
</gene>
<dbReference type="Pfam" id="PF05879">
    <property type="entry name" value="RHD3_GTPase"/>
    <property type="match status" value="1"/>
</dbReference>
<reference evidence="8 9" key="1">
    <citation type="journal article" date="2006" name="Science">
        <title>The genome of black cottonwood, Populus trichocarpa (Torr. &amp; Gray).</title>
        <authorList>
            <person name="Tuskan G.A."/>
            <person name="Difazio S."/>
            <person name="Jansson S."/>
            <person name="Bohlmann J."/>
            <person name="Grigoriev I."/>
            <person name="Hellsten U."/>
            <person name="Putnam N."/>
            <person name="Ralph S."/>
            <person name="Rombauts S."/>
            <person name="Salamov A."/>
            <person name="Schein J."/>
            <person name="Sterck L."/>
            <person name="Aerts A."/>
            <person name="Bhalerao R.R."/>
            <person name="Bhalerao R.P."/>
            <person name="Blaudez D."/>
            <person name="Boerjan W."/>
            <person name="Brun A."/>
            <person name="Brunner A."/>
            <person name="Busov V."/>
            <person name="Campbell M."/>
            <person name="Carlson J."/>
            <person name="Chalot M."/>
            <person name="Chapman J."/>
            <person name="Chen G.L."/>
            <person name="Cooper D."/>
            <person name="Coutinho P.M."/>
            <person name="Couturier J."/>
            <person name="Covert S."/>
            <person name="Cronk Q."/>
            <person name="Cunningham R."/>
            <person name="Davis J."/>
            <person name="Degroeve S."/>
            <person name="Dejardin A."/>
            <person name="Depamphilis C."/>
            <person name="Detter J."/>
            <person name="Dirks B."/>
            <person name="Dubchak I."/>
            <person name="Duplessis S."/>
            <person name="Ehlting J."/>
            <person name="Ellis B."/>
            <person name="Gendler K."/>
            <person name="Goodstein D."/>
            <person name="Gribskov M."/>
            <person name="Grimwood J."/>
            <person name="Groover A."/>
            <person name="Gunter L."/>
            <person name="Hamberger B."/>
            <person name="Heinze B."/>
            <person name="Helariutta Y."/>
            <person name="Henrissat B."/>
            <person name="Holligan D."/>
            <person name="Holt R."/>
            <person name="Huang W."/>
            <person name="Islam-Faridi N."/>
            <person name="Jones S."/>
            <person name="Jones-Rhoades M."/>
            <person name="Jorgensen R."/>
            <person name="Joshi C."/>
            <person name="Kangasjarvi J."/>
            <person name="Karlsson J."/>
            <person name="Kelleher C."/>
            <person name="Kirkpatrick R."/>
            <person name="Kirst M."/>
            <person name="Kohler A."/>
            <person name="Kalluri U."/>
            <person name="Larimer F."/>
            <person name="Leebens-Mack J."/>
            <person name="Leple J.C."/>
            <person name="Locascio P."/>
            <person name="Lou Y."/>
            <person name="Lucas S."/>
            <person name="Martin F."/>
            <person name="Montanini B."/>
            <person name="Napoli C."/>
            <person name="Nelson D.R."/>
            <person name="Nelson C."/>
            <person name="Nieminen K."/>
            <person name="Nilsson O."/>
            <person name="Pereda V."/>
            <person name="Peter G."/>
            <person name="Philippe R."/>
            <person name="Pilate G."/>
            <person name="Poliakov A."/>
            <person name="Razumovskaya J."/>
            <person name="Richardson P."/>
            <person name="Rinaldi C."/>
            <person name="Ritland K."/>
            <person name="Rouze P."/>
            <person name="Ryaboy D."/>
            <person name="Schmutz J."/>
            <person name="Schrader J."/>
            <person name="Segerman B."/>
            <person name="Shin H."/>
            <person name="Siddiqui A."/>
            <person name="Sterky F."/>
            <person name="Terry A."/>
            <person name="Tsai C.J."/>
            <person name="Uberbacher E."/>
            <person name="Unneberg P."/>
            <person name="Vahala J."/>
            <person name="Wall K."/>
            <person name="Wessler S."/>
            <person name="Yang G."/>
            <person name="Yin T."/>
            <person name="Douglas C."/>
            <person name="Marra M."/>
            <person name="Sandberg G."/>
            <person name="Van de Peer Y."/>
            <person name="Rokhsar D."/>
        </authorList>
    </citation>
    <scope>NUCLEOTIDE SEQUENCE [LARGE SCALE GENOMIC DNA]</scope>
    <source>
        <strain evidence="9">cv. Nisqually</strain>
    </source>
</reference>
<evidence type="ECO:0000256" key="2">
    <source>
        <dbReference type="ARBA" id="ARBA00022801"/>
    </source>
</evidence>
<keyword evidence="1" id="KW-0547">Nucleotide-binding</keyword>
<accession>A0A3N7FVS2</accession>
<dbReference type="PANTHER" id="PTHR45923">
    <property type="entry name" value="PROTEIN SEY1"/>
    <property type="match status" value="1"/>
</dbReference>
<evidence type="ECO:0000259" key="7">
    <source>
        <dbReference type="PROSITE" id="PS51715"/>
    </source>
</evidence>
<keyword evidence="5" id="KW-0472">Membrane</keyword>
<protein>
    <recommendedName>
        <fullName evidence="7">GB1/RHD3-type G domain-containing protein</fullName>
    </recommendedName>
</protein>
<evidence type="ECO:0000313" key="9">
    <source>
        <dbReference type="Proteomes" id="UP000006729"/>
    </source>
</evidence>
<evidence type="ECO:0000256" key="6">
    <source>
        <dbReference type="PROSITE-ProRule" id="PRU01052"/>
    </source>
</evidence>
<dbReference type="InParanoid" id="A0A3N7FVS2"/>